<evidence type="ECO:0000256" key="1">
    <source>
        <dbReference type="SAM" id="MobiDB-lite"/>
    </source>
</evidence>
<proteinExistence type="predicted"/>
<protein>
    <submittedName>
        <fullName evidence="2">Uncharacterized protein</fullName>
    </submittedName>
</protein>
<reference evidence="2 3" key="1">
    <citation type="journal article" date="2018" name="Nat. Ecol. Evol.">
        <title>Pezizomycetes genomes reveal the molecular basis of ectomycorrhizal truffle lifestyle.</title>
        <authorList>
            <person name="Murat C."/>
            <person name="Payen T."/>
            <person name="Noel B."/>
            <person name="Kuo A."/>
            <person name="Morin E."/>
            <person name="Chen J."/>
            <person name="Kohler A."/>
            <person name="Krizsan K."/>
            <person name="Balestrini R."/>
            <person name="Da Silva C."/>
            <person name="Montanini B."/>
            <person name="Hainaut M."/>
            <person name="Levati E."/>
            <person name="Barry K.W."/>
            <person name="Belfiori B."/>
            <person name="Cichocki N."/>
            <person name="Clum A."/>
            <person name="Dockter R.B."/>
            <person name="Fauchery L."/>
            <person name="Guy J."/>
            <person name="Iotti M."/>
            <person name="Le Tacon F."/>
            <person name="Lindquist E.A."/>
            <person name="Lipzen A."/>
            <person name="Malagnac F."/>
            <person name="Mello A."/>
            <person name="Molinier V."/>
            <person name="Miyauchi S."/>
            <person name="Poulain J."/>
            <person name="Riccioni C."/>
            <person name="Rubini A."/>
            <person name="Sitrit Y."/>
            <person name="Splivallo R."/>
            <person name="Traeger S."/>
            <person name="Wang M."/>
            <person name="Zifcakova L."/>
            <person name="Wipf D."/>
            <person name="Zambonelli A."/>
            <person name="Paolocci F."/>
            <person name="Nowrousian M."/>
            <person name="Ottonello S."/>
            <person name="Baldrian P."/>
            <person name="Spatafora J.W."/>
            <person name="Henrissat B."/>
            <person name="Nagy L.G."/>
            <person name="Aury J.M."/>
            <person name="Wincker P."/>
            <person name="Grigoriev I.V."/>
            <person name="Bonfante P."/>
            <person name="Martin F.M."/>
        </authorList>
    </citation>
    <scope>NUCLEOTIDE SEQUENCE [LARGE SCALE GENOMIC DNA]</scope>
    <source>
        <strain evidence="2 3">RN42</strain>
    </source>
</reference>
<evidence type="ECO:0000313" key="3">
    <source>
        <dbReference type="Proteomes" id="UP000275078"/>
    </source>
</evidence>
<sequence>MAVHADQARINSGHQNMSIIYTAARLATCSLTAISRAQVLKASRTFIHRGGSKERVQEGLRKPRFSQKHELSMWMRRMVATVYDCLVSIVDESLSTRYDSNTLEEAIQEEMTRMAEIGHGFHTWRHEGSKAIEVLKESPHIAPVLSVIASLSAGFPEFTLSAFLDLQELSDASYEYRPFCFIVEQMPAEEDWLILSGHFGGEKQEGVCNALSSRLFMGHDTTLPTVQPSGSNDERRWVASSS</sequence>
<gene>
    <name evidence="2" type="ORF">BJ508DRAFT_311676</name>
</gene>
<name>A0A3N4HTC2_ASCIM</name>
<evidence type="ECO:0000313" key="2">
    <source>
        <dbReference type="EMBL" id="RPA75768.1"/>
    </source>
</evidence>
<keyword evidence="3" id="KW-1185">Reference proteome</keyword>
<feature type="region of interest" description="Disordered" evidence="1">
    <location>
        <begin position="222"/>
        <end position="242"/>
    </location>
</feature>
<organism evidence="2 3">
    <name type="scientific">Ascobolus immersus RN42</name>
    <dbReference type="NCBI Taxonomy" id="1160509"/>
    <lineage>
        <taxon>Eukaryota</taxon>
        <taxon>Fungi</taxon>
        <taxon>Dikarya</taxon>
        <taxon>Ascomycota</taxon>
        <taxon>Pezizomycotina</taxon>
        <taxon>Pezizomycetes</taxon>
        <taxon>Pezizales</taxon>
        <taxon>Ascobolaceae</taxon>
        <taxon>Ascobolus</taxon>
    </lineage>
</organism>
<dbReference type="Proteomes" id="UP000275078">
    <property type="component" value="Unassembled WGS sequence"/>
</dbReference>
<feature type="compositionally biased region" description="Basic and acidic residues" evidence="1">
    <location>
        <begin position="232"/>
        <end position="242"/>
    </location>
</feature>
<accession>A0A3N4HTC2</accession>
<dbReference type="AlphaFoldDB" id="A0A3N4HTC2"/>
<dbReference type="EMBL" id="ML119757">
    <property type="protein sequence ID" value="RPA75768.1"/>
    <property type="molecule type" value="Genomic_DNA"/>
</dbReference>
<feature type="compositionally biased region" description="Polar residues" evidence="1">
    <location>
        <begin position="222"/>
        <end position="231"/>
    </location>
</feature>